<dbReference type="InterPro" id="IPR050109">
    <property type="entry name" value="HTH-type_TetR-like_transc_reg"/>
</dbReference>
<comment type="caution">
    <text evidence="5">The sequence shown here is derived from an EMBL/GenBank/DDBJ whole genome shotgun (WGS) entry which is preliminary data.</text>
</comment>
<dbReference type="InterPro" id="IPR001647">
    <property type="entry name" value="HTH_TetR"/>
</dbReference>
<dbReference type="PRINTS" id="PR00455">
    <property type="entry name" value="HTHTETR"/>
</dbReference>
<evidence type="ECO:0000259" key="4">
    <source>
        <dbReference type="PROSITE" id="PS50977"/>
    </source>
</evidence>
<dbReference type="SUPFAM" id="SSF46689">
    <property type="entry name" value="Homeodomain-like"/>
    <property type="match status" value="1"/>
</dbReference>
<dbReference type="InterPro" id="IPR009057">
    <property type="entry name" value="Homeodomain-like_sf"/>
</dbReference>
<sequence>MNTGSNQTEPKRRGRRAGGEDTKAALLAAAREIFVERGYEGATVRSIASRAGVDAAMVNHWFGGKEALFAKAVLQVPVDINALVDRILDGPDDEIGERIVRNFIGIWDPIGGGQFAAMVRSVTSHDQVAEVLRGFFVGTLLKRVVAHLAVADGELRATLVASQIFGMGMVRYVVRFEPLASADVETMVKAIAPNLQRYLTGDLG</sequence>
<protein>
    <submittedName>
        <fullName evidence="5">TetR family transcriptional regulator</fullName>
    </submittedName>
</protein>
<dbReference type="InterPro" id="IPR036271">
    <property type="entry name" value="Tet_transcr_reg_TetR-rel_C_sf"/>
</dbReference>
<accession>A0A543JLE7</accession>
<dbReference type="AlphaFoldDB" id="A0A543JLE7"/>
<dbReference type="Gene3D" id="1.10.10.60">
    <property type="entry name" value="Homeodomain-like"/>
    <property type="match status" value="1"/>
</dbReference>
<dbReference type="SUPFAM" id="SSF48498">
    <property type="entry name" value="Tetracyclin repressor-like, C-terminal domain"/>
    <property type="match status" value="1"/>
</dbReference>
<organism evidence="5 6">
    <name type="scientific">Saccharothrix saharensis</name>
    <dbReference type="NCBI Taxonomy" id="571190"/>
    <lineage>
        <taxon>Bacteria</taxon>
        <taxon>Bacillati</taxon>
        <taxon>Actinomycetota</taxon>
        <taxon>Actinomycetes</taxon>
        <taxon>Pseudonocardiales</taxon>
        <taxon>Pseudonocardiaceae</taxon>
        <taxon>Saccharothrix</taxon>
    </lineage>
</organism>
<evidence type="ECO:0000313" key="5">
    <source>
        <dbReference type="EMBL" id="TQM83633.1"/>
    </source>
</evidence>
<dbReference type="Gene3D" id="1.10.357.10">
    <property type="entry name" value="Tetracycline Repressor, domain 2"/>
    <property type="match status" value="1"/>
</dbReference>
<feature type="region of interest" description="Disordered" evidence="3">
    <location>
        <begin position="1"/>
        <end position="20"/>
    </location>
</feature>
<feature type="domain" description="HTH tetR-type" evidence="4">
    <location>
        <begin position="20"/>
        <end position="80"/>
    </location>
</feature>
<keyword evidence="1 2" id="KW-0238">DNA-binding</keyword>
<proteinExistence type="predicted"/>
<dbReference type="InterPro" id="IPR041678">
    <property type="entry name" value="TetR_C_16"/>
</dbReference>
<dbReference type="Pfam" id="PF17920">
    <property type="entry name" value="TetR_C_16"/>
    <property type="match status" value="1"/>
</dbReference>
<dbReference type="PROSITE" id="PS50977">
    <property type="entry name" value="HTH_TETR_2"/>
    <property type="match status" value="1"/>
</dbReference>
<dbReference type="GO" id="GO:0003700">
    <property type="term" value="F:DNA-binding transcription factor activity"/>
    <property type="evidence" value="ECO:0007669"/>
    <property type="project" value="TreeGrafter"/>
</dbReference>
<keyword evidence="6" id="KW-1185">Reference proteome</keyword>
<evidence type="ECO:0000256" key="3">
    <source>
        <dbReference type="SAM" id="MobiDB-lite"/>
    </source>
</evidence>
<evidence type="ECO:0000313" key="6">
    <source>
        <dbReference type="Proteomes" id="UP000316628"/>
    </source>
</evidence>
<dbReference type="GO" id="GO:0000976">
    <property type="term" value="F:transcription cis-regulatory region binding"/>
    <property type="evidence" value="ECO:0007669"/>
    <property type="project" value="TreeGrafter"/>
</dbReference>
<dbReference type="Pfam" id="PF00440">
    <property type="entry name" value="TetR_N"/>
    <property type="match status" value="1"/>
</dbReference>
<feature type="DNA-binding region" description="H-T-H motif" evidence="2">
    <location>
        <begin position="43"/>
        <end position="62"/>
    </location>
</feature>
<name>A0A543JLE7_9PSEU</name>
<dbReference type="PANTHER" id="PTHR30055">
    <property type="entry name" value="HTH-TYPE TRANSCRIPTIONAL REGULATOR RUTR"/>
    <property type="match status" value="1"/>
</dbReference>
<dbReference type="EMBL" id="VFPP01000001">
    <property type="protein sequence ID" value="TQM83633.1"/>
    <property type="molecule type" value="Genomic_DNA"/>
</dbReference>
<dbReference type="RefSeq" id="WP_170232220.1">
    <property type="nucleotide sequence ID" value="NZ_VFPP01000001.1"/>
</dbReference>
<dbReference type="PANTHER" id="PTHR30055:SF235">
    <property type="entry name" value="TRANSCRIPTIONAL REGULATORY PROTEIN"/>
    <property type="match status" value="1"/>
</dbReference>
<reference evidence="5 6" key="1">
    <citation type="submission" date="2019-06" db="EMBL/GenBank/DDBJ databases">
        <title>Sequencing the genomes of 1000 actinobacteria strains.</title>
        <authorList>
            <person name="Klenk H.-P."/>
        </authorList>
    </citation>
    <scope>NUCLEOTIDE SEQUENCE [LARGE SCALE GENOMIC DNA]</scope>
    <source>
        <strain evidence="5 6">DSM 45456</strain>
    </source>
</reference>
<evidence type="ECO:0000256" key="2">
    <source>
        <dbReference type="PROSITE-ProRule" id="PRU00335"/>
    </source>
</evidence>
<dbReference type="Proteomes" id="UP000316628">
    <property type="component" value="Unassembled WGS sequence"/>
</dbReference>
<evidence type="ECO:0000256" key="1">
    <source>
        <dbReference type="ARBA" id="ARBA00023125"/>
    </source>
</evidence>
<gene>
    <name evidence="5" type="ORF">FHX81_6059</name>
</gene>